<gene>
    <name evidence="3" type="ORF">B296_00000476</name>
</gene>
<organism evidence="3 4">
    <name type="scientific">Ensete ventricosum</name>
    <name type="common">Abyssinian banana</name>
    <name type="synonym">Musa ensete</name>
    <dbReference type="NCBI Taxonomy" id="4639"/>
    <lineage>
        <taxon>Eukaryota</taxon>
        <taxon>Viridiplantae</taxon>
        <taxon>Streptophyta</taxon>
        <taxon>Embryophyta</taxon>
        <taxon>Tracheophyta</taxon>
        <taxon>Spermatophyta</taxon>
        <taxon>Magnoliopsida</taxon>
        <taxon>Liliopsida</taxon>
        <taxon>Zingiberales</taxon>
        <taxon>Musaceae</taxon>
        <taxon>Ensete</taxon>
    </lineage>
</organism>
<evidence type="ECO:0000313" key="3">
    <source>
        <dbReference type="EMBL" id="RRT70371.1"/>
    </source>
</evidence>
<comment type="caution">
    <text evidence="3">The sequence shown here is derived from an EMBL/GenBank/DDBJ whole genome shotgun (WGS) entry which is preliminary data.</text>
</comment>
<evidence type="ECO:0000313" key="4">
    <source>
        <dbReference type="Proteomes" id="UP000287651"/>
    </source>
</evidence>
<feature type="region of interest" description="Disordered" evidence="2">
    <location>
        <begin position="46"/>
        <end position="97"/>
    </location>
</feature>
<feature type="compositionally biased region" description="Basic residues" evidence="2">
    <location>
        <begin position="56"/>
        <end position="69"/>
    </location>
</feature>
<accession>A0A427A2E9</accession>
<reference evidence="3 4" key="1">
    <citation type="journal article" date="2014" name="Agronomy (Basel)">
        <title>A Draft Genome Sequence for Ensete ventricosum, the Drought-Tolerant Tree Against Hunger.</title>
        <authorList>
            <person name="Harrison J."/>
            <person name="Moore K.A."/>
            <person name="Paszkiewicz K."/>
            <person name="Jones T."/>
            <person name="Grant M."/>
            <person name="Ambacheew D."/>
            <person name="Muzemil S."/>
            <person name="Studholme D.J."/>
        </authorList>
    </citation>
    <scope>NUCLEOTIDE SEQUENCE [LARGE SCALE GENOMIC DNA]</scope>
</reference>
<feature type="region of interest" description="Disordered" evidence="2">
    <location>
        <begin position="1"/>
        <end position="29"/>
    </location>
</feature>
<name>A0A427A2E9_ENSVE</name>
<evidence type="ECO:0000256" key="1">
    <source>
        <dbReference type="SAM" id="Coils"/>
    </source>
</evidence>
<dbReference type="Proteomes" id="UP000287651">
    <property type="component" value="Unassembled WGS sequence"/>
</dbReference>
<evidence type="ECO:0000256" key="2">
    <source>
        <dbReference type="SAM" id="MobiDB-lite"/>
    </source>
</evidence>
<keyword evidence="1" id="KW-0175">Coiled coil</keyword>
<feature type="coiled-coil region" evidence="1">
    <location>
        <begin position="160"/>
        <end position="201"/>
    </location>
</feature>
<dbReference type="AlphaFoldDB" id="A0A427A2E9"/>
<proteinExistence type="predicted"/>
<feature type="region of interest" description="Disordered" evidence="2">
    <location>
        <begin position="294"/>
        <end position="323"/>
    </location>
</feature>
<sequence length="323" mass="35606">MDLNVLRKKPRMPSGKSAPAAGAESSQSEVEVIHVETMAKRLIRSSAPDQVTASRLGKRAKVPVRKHKSYHSEGSSRWAAWEKEPEASVEDSSPTYHRPKSMKDLCGMWGHHYQMALLDRVHDVGHLVIHMGNRASLLEAEIEKLKTEGDLEQLVVDKELNELRAGLAESQRQIKEHRADCRKANNELLKLMRENETLKVELSGKSVADYKQSGLSRDEMGSLVFRLQSIDELGEQLFPSLGNAEELGGCDCTQSESVESDDNVSGSHGVCSTPRYRVVDFSGTIEGVSDRVSGGSCSAEPGRTSAMCSREPPWSTRGCWGSD</sequence>
<protein>
    <submittedName>
        <fullName evidence="3">Uncharacterized protein</fullName>
    </submittedName>
</protein>
<feature type="compositionally biased region" description="Basic residues" evidence="2">
    <location>
        <begin position="1"/>
        <end position="11"/>
    </location>
</feature>
<dbReference type="EMBL" id="AMZH03004046">
    <property type="protein sequence ID" value="RRT70371.1"/>
    <property type="molecule type" value="Genomic_DNA"/>
</dbReference>